<dbReference type="GO" id="GO:0015078">
    <property type="term" value="F:proton transmembrane transporter activity"/>
    <property type="evidence" value="ECO:0007669"/>
    <property type="project" value="InterPro"/>
</dbReference>
<evidence type="ECO:0000256" key="12">
    <source>
        <dbReference type="RuleBase" id="RU003661"/>
    </source>
</evidence>
<keyword evidence="9 12" id="KW-0406">Ion transport</keyword>
<sequence>MPQMSPMNWLALMIMFTLILILCISLMYFTYMPMKFNQKVNNYDKKITKTLNWKW</sequence>
<protein>
    <recommendedName>
        <fullName evidence="12">ATP synthase complex subunit 8</fullName>
    </recommendedName>
</protein>
<keyword evidence="6 12" id="KW-0812">Transmembrane</keyword>
<evidence type="ECO:0000313" key="14">
    <source>
        <dbReference type="EMBL" id="APC92677.1"/>
    </source>
</evidence>
<dbReference type="CTD" id="4509"/>
<evidence type="ECO:0000256" key="7">
    <source>
        <dbReference type="ARBA" id="ARBA00022781"/>
    </source>
</evidence>
<proteinExistence type="inferred from homology"/>
<comment type="similarity">
    <text evidence="2 12">Belongs to the ATPase protein 8 family.</text>
</comment>
<gene>
    <name evidence="14" type="primary">ATP8</name>
</gene>
<evidence type="ECO:0000256" key="4">
    <source>
        <dbReference type="ARBA" id="ARBA00022448"/>
    </source>
</evidence>
<dbReference type="EMBL" id="KX257358">
    <property type="protein sequence ID" value="APC92677.1"/>
    <property type="molecule type" value="Genomic_DNA"/>
</dbReference>
<evidence type="ECO:0000256" key="8">
    <source>
        <dbReference type="ARBA" id="ARBA00022989"/>
    </source>
</evidence>
<keyword evidence="5 12" id="KW-0138">CF(0)</keyword>
<keyword evidence="11 13" id="KW-0472">Membrane</keyword>
<evidence type="ECO:0000256" key="13">
    <source>
        <dbReference type="SAM" id="Phobius"/>
    </source>
</evidence>
<dbReference type="GO" id="GO:0031966">
    <property type="term" value="C:mitochondrial membrane"/>
    <property type="evidence" value="ECO:0007669"/>
    <property type="project" value="UniProtKB-SubCell"/>
</dbReference>
<dbReference type="InterPro" id="IPR001421">
    <property type="entry name" value="ATP8_metazoa"/>
</dbReference>
<evidence type="ECO:0000256" key="5">
    <source>
        <dbReference type="ARBA" id="ARBA00022547"/>
    </source>
</evidence>
<comment type="subcellular location">
    <subcellularLocation>
        <location evidence="1 12">Mitochondrion membrane</location>
        <topology evidence="1 12">Single-pass membrane protein</topology>
    </subcellularLocation>
</comment>
<evidence type="ECO:0000256" key="10">
    <source>
        <dbReference type="ARBA" id="ARBA00023128"/>
    </source>
</evidence>
<dbReference type="GO" id="GO:0045259">
    <property type="term" value="C:proton-transporting ATP synthase complex"/>
    <property type="evidence" value="ECO:0007669"/>
    <property type="project" value="UniProtKB-KW"/>
</dbReference>
<dbReference type="AlphaFoldDB" id="A0A1J0KFH1"/>
<dbReference type="GeneID" id="30513827"/>
<keyword evidence="4 12" id="KW-0813">Transport</keyword>
<evidence type="ECO:0000256" key="9">
    <source>
        <dbReference type="ARBA" id="ARBA00023065"/>
    </source>
</evidence>
<keyword evidence="8 13" id="KW-1133">Transmembrane helix</keyword>
<dbReference type="RefSeq" id="YP_009328034.1">
    <property type="nucleotide sequence ID" value="NC_032072.1"/>
</dbReference>
<keyword evidence="10 12" id="KW-0496">Mitochondrion</keyword>
<comment type="subunit">
    <text evidence="3">F-type ATPases have 2 components, CF(1) - the catalytic core - and CF(0) - the membrane proton channel.</text>
</comment>
<evidence type="ECO:0000256" key="1">
    <source>
        <dbReference type="ARBA" id="ARBA00004304"/>
    </source>
</evidence>
<dbReference type="GO" id="GO:0015986">
    <property type="term" value="P:proton motive force-driven ATP synthesis"/>
    <property type="evidence" value="ECO:0007669"/>
    <property type="project" value="InterPro"/>
</dbReference>
<keyword evidence="7 12" id="KW-0375">Hydrogen ion transport</keyword>
<geneLocation type="mitochondrion" evidence="14"/>
<name>A0A1J0KFH1_9HYME</name>
<evidence type="ECO:0000256" key="6">
    <source>
        <dbReference type="ARBA" id="ARBA00022692"/>
    </source>
</evidence>
<organism evidence="14">
    <name type="scientific">Trachelus tabidus</name>
    <dbReference type="NCBI Taxonomy" id="1001291"/>
    <lineage>
        <taxon>Eukaryota</taxon>
        <taxon>Metazoa</taxon>
        <taxon>Ecdysozoa</taxon>
        <taxon>Arthropoda</taxon>
        <taxon>Hexapoda</taxon>
        <taxon>Insecta</taxon>
        <taxon>Pterygota</taxon>
        <taxon>Neoptera</taxon>
        <taxon>Endopterygota</taxon>
        <taxon>Hymenoptera</taxon>
        <taxon>Cephoidea</taxon>
        <taxon>Cephidae</taxon>
        <taxon>Trachelus</taxon>
    </lineage>
</organism>
<reference evidence="14" key="1">
    <citation type="submission" date="2016-05" db="EMBL/GenBank/DDBJ databases">
        <title>The mitogenome evolution and characteristics of Cephini by including two new mitogenomes from Trachelus (Hymenoptera: Cephidae): evidence for parallel adaptive evolution.</title>
        <authorList>
            <person name="Korkmaz E.M."/>
            <person name="Aydemir H.B."/>
            <person name="Budak M."/>
            <person name="Temel B."/>
            <person name="Basibuyuk H.H."/>
        </authorList>
    </citation>
    <scope>NUCLEOTIDE SEQUENCE</scope>
</reference>
<feature type="transmembrane region" description="Helical" evidence="13">
    <location>
        <begin position="6"/>
        <end position="29"/>
    </location>
</feature>
<dbReference type="Pfam" id="PF00895">
    <property type="entry name" value="ATP-synt_8"/>
    <property type="match status" value="1"/>
</dbReference>
<evidence type="ECO:0000256" key="11">
    <source>
        <dbReference type="ARBA" id="ARBA00023136"/>
    </source>
</evidence>
<evidence type="ECO:0000256" key="3">
    <source>
        <dbReference type="ARBA" id="ARBA00011291"/>
    </source>
</evidence>
<evidence type="ECO:0000256" key="2">
    <source>
        <dbReference type="ARBA" id="ARBA00008892"/>
    </source>
</evidence>
<accession>A0A1J0KFH1</accession>